<dbReference type="SUPFAM" id="SSF52218">
    <property type="entry name" value="Flavoproteins"/>
    <property type="match status" value="1"/>
</dbReference>
<dbReference type="PROSITE" id="PS50994">
    <property type="entry name" value="INTEGRASE"/>
    <property type="match status" value="1"/>
</dbReference>
<dbReference type="InterPro" id="IPR036397">
    <property type="entry name" value="RNaseH_sf"/>
</dbReference>
<evidence type="ECO:0000259" key="2">
    <source>
        <dbReference type="PROSITE" id="PS50994"/>
    </source>
</evidence>
<dbReference type="RefSeq" id="WP_106774263.1">
    <property type="nucleotide sequence ID" value="NZ_PXYK01000023.1"/>
</dbReference>
<dbReference type="Gene3D" id="3.40.50.360">
    <property type="match status" value="1"/>
</dbReference>
<name>A0A2P7S0Z9_9HYPH</name>
<feature type="domain" description="Integrase catalytic" evidence="2">
    <location>
        <begin position="166"/>
        <end position="341"/>
    </location>
</feature>
<accession>A0A2P7S0Z9</accession>
<dbReference type="SUPFAM" id="SSF53098">
    <property type="entry name" value="Ribonuclease H-like"/>
    <property type="match status" value="1"/>
</dbReference>
<gene>
    <name evidence="3" type="ORF">C7I84_21440</name>
</gene>
<organism evidence="3 4">
    <name type="scientific">Kumtagia ephedrae</name>
    <dbReference type="NCBI Taxonomy" id="2116701"/>
    <lineage>
        <taxon>Bacteria</taxon>
        <taxon>Pseudomonadati</taxon>
        <taxon>Pseudomonadota</taxon>
        <taxon>Alphaproteobacteria</taxon>
        <taxon>Hyphomicrobiales</taxon>
        <taxon>Phyllobacteriaceae</taxon>
        <taxon>Kumtagia</taxon>
    </lineage>
</organism>
<dbReference type="Gene3D" id="3.30.420.10">
    <property type="entry name" value="Ribonuclease H-like superfamily/Ribonuclease H"/>
    <property type="match status" value="1"/>
</dbReference>
<evidence type="ECO:0000256" key="1">
    <source>
        <dbReference type="SAM" id="MobiDB-lite"/>
    </source>
</evidence>
<dbReference type="Proteomes" id="UP000241229">
    <property type="component" value="Unassembled WGS sequence"/>
</dbReference>
<keyword evidence="4" id="KW-1185">Reference proteome</keyword>
<dbReference type="InterPro" id="IPR029039">
    <property type="entry name" value="Flavoprotein-like_sf"/>
</dbReference>
<dbReference type="Pfam" id="PF02525">
    <property type="entry name" value="Flavodoxin_2"/>
    <property type="match status" value="1"/>
</dbReference>
<evidence type="ECO:0000313" key="3">
    <source>
        <dbReference type="EMBL" id="PSJ56138.1"/>
    </source>
</evidence>
<sequence length="415" mass="46313">MQVFGLPGHVIRNAGRASRLLGAQTSTIEATRRRDAVARWRRAMKDGLSADQAAHAVPRSTLYRWEAQPAPKSRRPHRMRANGWSRELRAEVERLRCDFPFWGKDKLGPLLRKAGQVVSNATVGRILKSLVERGRVTPVPQLIRKIGRKCAAKARPHAVRKPKDVVFERPGDIVQIDTLTVSLAPNLAVKHFDAYDVHAKWTVAKPYRSATAKNAADFLDKVTAEMPWPVKAIQIDGGSEFMAEFETACAAKAIPLYVLPPRSPKLNGAVERCNGAMAIRVLRNRRPADQHRQHRRARRCLPASLQPSPTPRRPRRTNSKRVSQNMPRPDHPPVSYVLSADMILTRGGLYSEGPAETMDSQEPHLRTLLGFFGITDVTLVRAEKLGFGPEYREQAIHSARLQIEDAVSQPVAQAA</sequence>
<proteinExistence type="predicted"/>
<dbReference type="InterPro" id="IPR003680">
    <property type="entry name" value="Flavodoxin_fold"/>
</dbReference>
<dbReference type="GO" id="GO:0015074">
    <property type="term" value="P:DNA integration"/>
    <property type="evidence" value="ECO:0007669"/>
    <property type="project" value="InterPro"/>
</dbReference>
<dbReference type="InterPro" id="IPR001584">
    <property type="entry name" value="Integrase_cat-core"/>
</dbReference>
<dbReference type="InterPro" id="IPR012337">
    <property type="entry name" value="RNaseH-like_sf"/>
</dbReference>
<dbReference type="GO" id="GO:0003676">
    <property type="term" value="F:nucleic acid binding"/>
    <property type="evidence" value="ECO:0007669"/>
    <property type="project" value="InterPro"/>
</dbReference>
<comment type="caution">
    <text evidence="3">The sequence shown here is derived from an EMBL/GenBank/DDBJ whole genome shotgun (WGS) entry which is preliminary data.</text>
</comment>
<dbReference type="OrthoDB" id="9787136at2"/>
<dbReference type="EMBL" id="PXYK01000023">
    <property type="protein sequence ID" value="PSJ56138.1"/>
    <property type="molecule type" value="Genomic_DNA"/>
</dbReference>
<protein>
    <recommendedName>
        <fullName evidence="2">Integrase catalytic domain-containing protein</fullName>
    </recommendedName>
</protein>
<reference evidence="3 4" key="1">
    <citation type="submission" date="2018-03" db="EMBL/GenBank/DDBJ databases">
        <title>The draft genome of Mesorhizobium sp. 6GN-30.</title>
        <authorList>
            <person name="Liu L."/>
            <person name="Li L."/>
            <person name="Wang T."/>
            <person name="Zhang X."/>
            <person name="Liang L."/>
        </authorList>
    </citation>
    <scope>NUCLEOTIDE SEQUENCE [LARGE SCALE GENOMIC DNA]</scope>
    <source>
        <strain evidence="3 4">6GN30</strain>
    </source>
</reference>
<evidence type="ECO:0000313" key="4">
    <source>
        <dbReference type="Proteomes" id="UP000241229"/>
    </source>
</evidence>
<feature type="region of interest" description="Disordered" evidence="1">
    <location>
        <begin position="284"/>
        <end position="334"/>
    </location>
</feature>
<dbReference type="AlphaFoldDB" id="A0A2P7S0Z9"/>